<feature type="region of interest" description="Disordered" evidence="1">
    <location>
        <begin position="25"/>
        <end position="54"/>
    </location>
</feature>
<accession>Q07GF7</accession>
<evidence type="ECO:0000313" key="2">
    <source>
        <dbReference type="EMBL" id="ABI93442.1"/>
    </source>
</evidence>
<evidence type="ECO:0000256" key="1">
    <source>
        <dbReference type="SAM" id="MobiDB-lite"/>
    </source>
</evidence>
<organism evidence="2 3">
    <name type="scientific">Roseobacter denitrificans (strain ATCC 33942 / OCh 114)</name>
    <name type="common">Erythrobacter sp. (strain OCh 114)</name>
    <name type="synonym">Roseobacter denitrificans</name>
    <dbReference type="NCBI Taxonomy" id="375451"/>
    <lineage>
        <taxon>Bacteria</taxon>
        <taxon>Pseudomonadati</taxon>
        <taxon>Pseudomonadota</taxon>
        <taxon>Alphaproteobacteria</taxon>
        <taxon>Rhodobacterales</taxon>
        <taxon>Roseobacteraceae</taxon>
        <taxon>Roseobacter</taxon>
    </lineage>
</organism>
<geneLocation type="plasmid" evidence="2 3">
    <name>pTB2</name>
</geneLocation>
<dbReference type="Pfam" id="PF13432">
    <property type="entry name" value="TPR_16"/>
    <property type="match status" value="2"/>
</dbReference>
<protein>
    <submittedName>
        <fullName evidence="2">TPR domain protein</fullName>
    </submittedName>
</protein>
<dbReference type="Gene3D" id="1.25.40.10">
    <property type="entry name" value="Tetratricopeptide repeat domain"/>
    <property type="match status" value="3"/>
</dbReference>
<dbReference type="InterPro" id="IPR011990">
    <property type="entry name" value="TPR-like_helical_dom_sf"/>
</dbReference>
<reference evidence="2 3" key="1">
    <citation type="journal article" date="2007" name="J. Bacteriol.">
        <title>The complete genome sequence of Roseobacter denitrificans reveals a mixotrophic rather than photosynthetic metabolism.</title>
        <authorList>
            <person name="Swingley W.D."/>
            <person name="Sadekar S."/>
            <person name="Mastrian S.D."/>
            <person name="Matthies H.J."/>
            <person name="Hao J."/>
            <person name="Ramos H."/>
            <person name="Acharya C.R."/>
            <person name="Conrad A.L."/>
            <person name="Taylor H.L."/>
            <person name="Dejesa L.C."/>
            <person name="Shah M.K."/>
            <person name="O'huallachain M.E."/>
            <person name="Lince M.T."/>
            <person name="Blankenship R.E."/>
            <person name="Beatty J.T."/>
            <person name="Touchman J.W."/>
        </authorList>
    </citation>
    <scope>NUCLEOTIDE SEQUENCE [LARGE SCALE GENOMIC DNA]</scope>
    <source>
        <strain evidence="3">ATCC 33942 / OCh 114</strain>
        <plasmid evidence="2 3">pTB2</plasmid>
    </source>
</reference>
<dbReference type="InterPro" id="IPR019734">
    <property type="entry name" value="TPR_rpt"/>
</dbReference>
<dbReference type="eggNOG" id="COG0457">
    <property type="taxonomic scope" value="Bacteria"/>
</dbReference>
<dbReference type="HOGENOM" id="CLU_507031_0_0_5"/>
<feature type="compositionally biased region" description="Basic residues" evidence="1">
    <location>
        <begin position="42"/>
        <end position="54"/>
    </location>
</feature>
<dbReference type="SUPFAM" id="SSF48452">
    <property type="entry name" value="TPR-like"/>
    <property type="match status" value="1"/>
</dbReference>
<dbReference type="Proteomes" id="UP000007029">
    <property type="component" value="Plasmid pTB2"/>
</dbReference>
<dbReference type="AlphaFoldDB" id="Q07GF7"/>
<name>Q07GF7_ROSDO</name>
<keyword evidence="3" id="KW-1185">Reference proteome</keyword>
<sequence>MHATQAILQGLRPVWTRPARLILTTPMSTTPPVPSPLQRGTLKQRRNTLPKRSNRHRDGRVYYANLAATMIARDNLRAAQIILAESHRRHPAFCDTRLMEAGVHLSLGRSDAAEAALRICHEAEPDEQRAVSGLVEIALERADATTARQLLEDQPQTPTFDLARARIALFNGDPSAARTFLDAHPAEGSTTVLAAFADAMEGDLDTAIARLNAQANRTDAALALAALQAAAGVVPDAAPSSPTASFFTALNPAANDDRRAALNAAEGFEQGFTAAGLDAVPQGSPDLALGVVFRLWGFHGAALERLVAASNDDPENPLAAYFVAVAHLKLGQNAQAEAALAKARTAAPSFFAANIAAAELRIRAGAPQEALAMLKAAVAVREDPGALMRIGLIEESFGDDDTARAAYERFVAVQPGSYIGYNQLAWHLARRGIELDRAQELAERANTLQPENASVLDTLGWIAFLRGDGAGAIERLRAAHEISQGDIPIISFHLAQAELKYGETPRGIALLQDLTAAGPAAYPFSQEATDILAKALQ</sequence>
<gene>
    <name evidence="2" type="ordered locus">RD1_B0033</name>
</gene>
<proteinExistence type="predicted"/>
<evidence type="ECO:0000313" key="3">
    <source>
        <dbReference type="Proteomes" id="UP000007029"/>
    </source>
</evidence>
<keyword evidence="2" id="KW-0614">Plasmid</keyword>
<dbReference type="KEGG" id="rde:RD1_B0033"/>
<dbReference type="SMART" id="SM00028">
    <property type="entry name" value="TPR"/>
    <property type="match status" value="4"/>
</dbReference>
<dbReference type="EMBL" id="CP000465">
    <property type="protein sequence ID" value="ABI93442.1"/>
    <property type="molecule type" value="Genomic_DNA"/>
</dbReference>